<evidence type="ECO:0000259" key="1">
    <source>
        <dbReference type="Pfam" id="PF00117"/>
    </source>
</evidence>
<dbReference type="GO" id="GO:0005773">
    <property type="term" value="C:vacuole"/>
    <property type="evidence" value="ECO:0007669"/>
    <property type="project" value="TreeGrafter"/>
</dbReference>
<name>A0A6C0BI65_9ZZZZ</name>
<organism evidence="2">
    <name type="scientific">viral metagenome</name>
    <dbReference type="NCBI Taxonomy" id="1070528"/>
    <lineage>
        <taxon>unclassified sequences</taxon>
        <taxon>metagenomes</taxon>
        <taxon>organismal metagenomes</taxon>
    </lineage>
</organism>
<proteinExistence type="predicted"/>
<dbReference type="PROSITE" id="PS51275">
    <property type="entry name" value="PEPTIDASE_C26_GGH"/>
    <property type="match status" value="1"/>
</dbReference>
<dbReference type="EMBL" id="MN739155">
    <property type="protein sequence ID" value="QHS91088.1"/>
    <property type="molecule type" value="Genomic_DNA"/>
</dbReference>
<feature type="domain" description="Glutamine amidotransferase" evidence="1">
    <location>
        <begin position="38"/>
        <end position="228"/>
    </location>
</feature>
<sequence>MSTIRRSTRKTALKSPICVGILTIPHSKKIKYGSSHVMKSYVDWFMDRGVHVLLIPYDTTQHEEYMTMIHGLLIPGGETGYILKNKAFIHSITRFVELSLQPHLYFPIWGTCLGYELLLTVIGGVMTFKRYVANGLYPIQLTPDGKKSRMFHSFSPQYLHFLEHKKSTLQHHDYGMSVADFMDNLHLTRFYHILATSIDEKGKEYIAAIEGKYYPIYGVAWHPERQSHSGAFGDFFLSELQKNKRRLIPSSFSLSDHTLHRCSQYTHLGKYMCYFFKP</sequence>
<dbReference type="PROSITE" id="PS51273">
    <property type="entry name" value="GATASE_TYPE_1"/>
    <property type="match status" value="1"/>
</dbReference>
<dbReference type="GO" id="GO:0034722">
    <property type="term" value="F:gamma-glutamyl-peptidase activity"/>
    <property type="evidence" value="ECO:0007669"/>
    <property type="project" value="TreeGrafter"/>
</dbReference>
<accession>A0A6C0BI65</accession>
<dbReference type="SUPFAM" id="SSF52317">
    <property type="entry name" value="Class I glutamine amidotransferase-like"/>
    <property type="match status" value="1"/>
</dbReference>
<evidence type="ECO:0000313" key="2">
    <source>
        <dbReference type="EMBL" id="QHS91088.1"/>
    </source>
</evidence>
<dbReference type="Gene3D" id="3.40.50.880">
    <property type="match status" value="1"/>
</dbReference>
<reference evidence="2" key="1">
    <citation type="journal article" date="2020" name="Nature">
        <title>Giant virus diversity and host interactions through global metagenomics.</title>
        <authorList>
            <person name="Schulz F."/>
            <person name="Roux S."/>
            <person name="Paez-Espino D."/>
            <person name="Jungbluth S."/>
            <person name="Walsh D.A."/>
            <person name="Denef V.J."/>
            <person name="McMahon K.D."/>
            <person name="Konstantinidis K.T."/>
            <person name="Eloe-Fadrosh E.A."/>
            <person name="Kyrpides N.C."/>
            <person name="Woyke T."/>
        </authorList>
    </citation>
    <scope>NUCLEOTIDE SEQUENCE</scope>
    <source>
        <strain evidence="2">GVMAG-M-3300013004-44</strain>
    </source>
</reference>
<dbReference type="PANTHER" id="PTHR11315">
    <property type="entry name" value="PROTEASE FAMILY C26 GAMMA-GLUTAMYL HYDROLASE"/>
    <property type="match status" value="1"/>
</dbReference>
<dbReference type="Pfam" id="PF00117">
    <property type="entry name" value="GATase"/>
    <property type="match status" value="1"/>
</dbReference>
<protein>
    <recommendedName>
        <fullName evidence="1">Glutamine amidotransferase domain-containing protein</fullName>
    </recommendedName>
</protein>
<dbReference type="GO" id="GO:0046900">
    <property type="term" value="P:tetrahydrofolylpolyglutamate metabolic process"/>
    <property type="evidence" value="ECO:0007669"/>
    <property type="project" value="TreeGrafter"/>
</dbReference>
<dbReference type="PANTHER" id="PTHR11315:SF0">
    <property type="entry name" value="FOLATE GAMMA-GLUTAMYL HYDROLASE"/>
    <property type="match status" value="1"/>
</dbReference>
<dbReference type="InterPro" id="IPR015527">
    <property type="entry name" value="Pept_C26_g-glut_hydrolase"/>
</dbReference>
<dbReference type="InterPro" id="IPR029062">
    <property type="entry name" value="Class_I_gatase-like"/>
</dbReference>
<dbReference type="InterPro" id="IPR017926">
    <property type="entry name" value="GATASE"/>
</dbReference>
<dbReference type="AlphaFoldDB" id="A0A6C0BI65"/>